<dbReference type="SUPFAM" id="SSF47413">
    <property type="entry name" value="lambda repressor-like DNA-binding domains"/>
    <property type="match status" value="1"/>
</dbReference>
<dbReference type="EMBL" id="JXSU01000008">
    <property type="protein sequence ID" value="KIS22062.1"/>
    <property type="molecule type" value="Genomic_DNA"/>
</dbReference>
<evidence type="ECO:0000313" key="2">
    <source>
        <dbReference type="EMBL" id="KIS22062.1"/>
    </source>
</evidence>
<protein>
    <submittedName>
        <fullName evidence="2">XRE family transcriptional regulator</fullName>
    </submittedName>
</protein>
<dbReference type="CDD" id="cd00093">
    <property type="entry name" value="HTH_XRE"/>
    <property type="match status" value="1"/>
</dbReference>
<dbReference type="PATRIC" id="fig|1379739.3.peg.3680"/>
<dbReference type="RefSeq" id="WP_043032533.1">
    <property type="nucleotide sequence ID" value="NZ_JXSU01000008.1"/>
</dbReference>
<gene>
    <name evidence="2" type="ORF">N495_16400</name>
</gene>
<dbReference type="InterPro" id="IPR001387">
    <property type="entry name" value="Cro/C1-type_HTH"/>
</dbReference>
<accession>A0A0D1BQG4</accession>
<feature type="domain" description="HTH cro/C1-type" evidence="1">
    <location>
        <begin position="3"/>
        <end position="57"/>
    </location>
</feature>
<organism evidence="2 3">
    <name type="scientific">Clostridium botulinum B2 450</name>
    <dbReference type="NCBI Taxonomy" id="1379739"/>
    <lineage>
        <taxon>Bacteria</taxon>
        <taxon>Bacillati</taxon>
        <taxon>Bacillota</taxon>
        <taxon>Clostridia</taxon>
        <taxon>Eubacteriales</taxon>
        <taxon>Clostridiaceae</taxon>
        <taxon>Clostridium</taxon>
    </lineage>
</organism>
<dbReference type="SMART" id="SM00530">
    <property type="entry name" value="HTH_XRE"/>
    <property type="match status" value="1"/>
</dbReference>
<dbReference type="Pfam" id="PF01381">
    <property type="entry name" value="HTH_3"/>
    <property type="match status" value="1"/>
</dbReference>
<dbReference type="HOGENOM" id="CLU_2631828_0_0_9"/>
<proteinExistence type="predicted"/>
<evidence type="ECO:0000259" key="1">
    <source>
        <dbReference type="PROSITE" id="PS50943"/>
    </source>
</evidence>
<name>A0A0D1BQG4_CLOBO</name>
<dbReference type="OrthoDB" id="5659783at2"/>
<sequence>MTFRQLRERAGLTVKESAKRLGIKPGTLNKYEISIRHPSQLVMMKMVQAYKCTHEDVMIAYKENLERAVQKFGKANP</sequence>
<dbReference type="PROSITE" id="PS50943">
    <property type="entry name" value="HTH_CROC1"/>
    <property type="match status" value="1"/>
</dbReference>
<dbReference type="GO" id="GO:0003677">
    <property type="term" value="F:DNA binding"/>
    <property type="evidence" value="ECO:0007669"/>
    <property type="project" value="InterPro"/>
</dbReference>
<reference evidence="2 3" key="1">
    <citation type="submission" date="2014-06" db="EMBL/GenBank/DDBJ databases">
        <title>Genome characterization of distinct group I Clostridium botulinum lineages.</title>
        <authorList>
            <person name="Giordani F."/>
            <person name="Anselmo A."/>
            <person name="Fillo S."/>
            <person name="Palozzi A.M."/>
            <person name="Fortunato A."/>
            <person name="Gentile B."/>
            <person name="Ciammaruconi A."/>
            <person name="Anniballi F."/>
            <person name="De Medici D."/>
            <person name="Lista F."/>
        </authorList>
    </citation>
    <scope>NUCLEOTIDE SEQUENCE [LARGE SCALE GENOMIC DNA]</scope>
    <source>
        <strain evidence="2 3">B2 450</strain>
    </source>
</reference>
<dbReference type="Gene3D" id="1.10.260.40">
    <property type="entry name" value="lambda repressor-like DNA-binding domains"/>
    <property type="match status" value="1"/>
</dbReference>
<dbReference type="AlphaFoldDB" id="A0A0D1BQG4"/>
<dbReference type="InterPro" id="IPR010982">
    <property type="entry name" value="Lambda_DNA-bd_dom_sf"/>
</dbReference>
<comment type="caution">
    <text evidence="2">The sequence shown here is derived from an EMBL/GenBank/DDBJ whole genome shotgun (WGS) entry which is preliminary data.</text>
</comment>
<evidence type="ECO:0000313" key="3">
    <source>
        <dbReference type="Proteomes" id="UP000032250"/>
    </source>
</evidence>
<dbReference type="Proteomes" id="UP000032250">
    <property type="component" value="Unassembled WGS sequence"/>
</dbReference>